<dbReference type="InterPro" id="IPR025714">
    <property type="entry name" value="Methyltranfer_dom"/>
</dbReference>
<dbReference type="OrthoDB" id="9801363at2"/>
<dbReference type="Pfam" id="PF21320">
    <property type="entry name" value="WHD_Rv2258c"/>
    <property type="match status" value="1"/>
</dbReference>
<dbReference type="SUPFAM" id="SSF46785">
    <property type="entry name" value="Winged helix' DNA-binding domain"/>
    <property type="match status" value="1"/>
</dbReference>
<keyword evidence="3" id="KW-0489">Methyltransferase</keyword>
<dbReference type="PANTHER" id="PTHR45128">
    <property type="entry name" value="METHYLTRANSFERASE TYPE 11"/>
    <property type="match status" value="1"/>
</dbReference>
<protein>
    <submittedName>
        <fullName evidence="3">SAM-dependent methyltransferase</fullName>
    </submittedName>
</protein>
<dbReference type="InterPro" id="IPR036390">
    <property type="entry name" value="WH_DNA-bd_sf"/>
</dbReference>
<dbReference type="GO" id="GO:0032259">
    <property type="term" value="P:methylation"/>
    <property type="evidence" value="ECO:0007669"/>
    <property type="project" value="UniProtKB-KW"/>
</dbReference>
<sequence length="357" mass="38564">MAIRLTDINESKLEQLQGKVMGDVAGSLGLLIAYIGDKLDLYSALAEISPATSQELADSTGMDERYLREWLSANAAAGYVNYDPTAGKFSLSPEQAVIFAAEGHPACMQGFFQAVMSAYVDEPKLTEVFRSGKGLPWSDHSPCLFCGTERFFRPMYAMNLVDAWIPSLEGVREKLQAGAKVADIGCGHGSSTILMAKAFPNSTFHGFDFHEPSIEHARERARAEGVASNTIFEVVTAKEYPGKNYDLVTMFDALHDMGDPVGAAKHIANTLSDSGTFMLVEPFAGDKLEENLHPLGQIYYSFSTMVCVPASKSQEVGLGLGAQAGQKRLTEVLNAGGFSQVRRAATTPTNLVLEAKL</sequence>
<dbReference type="InterPro" id="IPR053173">
    <property type="entry name" value="SAM-binding_MTase"/>
</dbReference>
<dbReference type="STRING" id="980561.A1359_17545"/>
<dbReference type="Proteomes" id="UP000078476">
    <property type="component" value="Unassembled WGS sequence"/>
</dbReference>
<dbReference type="CDD" id="cd02440">
    <property type="entry name" value="AdoMet_MTases"/>
    <property type="match status" value="1"/>
</dbReference>
<gene>
    <name evidence="3" type="ORF">A1359_17545</name>
</gene>
<dbReference type="Gene3D" id="1.10.10.10">
    <property type="entry name" value="Winged helix-like DNA-binding domain superfamily/Winged helix DNA-binding domain"/>
    <property type="match status" value="1"/>
</dbReference>
<dbReference type="InterPro" id="IPR029063">
    <property type="entry name" value="SAM-dependent_MTases_sf"/>
</dbReference>
<evidence type="ECO:0000259" key="1">
    <source>
        <dbReference type="Pfam" id="PF13847"/>
    </source>
</evidence>
<dbReference type="InterPro" id="IPR036388">
    <property type="entry name" value="WH-like_DNA-bd_sf"/>
</dbReference>
<evidence type="ECO:0000313" key="4">
    <source>
        <dbReference type="Proteomes" id="UP000078476"/>
    </source>
</evidence>
<comment type="caution">
    <text evidence="3">The sequence shown here is derived from an EMBL/GenBank/DDBJ whole genome shotgun (WGS) entry which is preliminary data.</text>
</comment>
<dbReference type="Pfam" id="PF13847">
    <property type="entry name" value="Methyltransf_31"/>
    <property type="match status" value="1"/>
</dbReference>
<evidence type="ECO:0000313" key="3">
    <source>
        <dbReference type="EMBL" id="OAI10013.1"/>
    </source>
</evidence>
<dbReference type="InterPro" id="IPR048711">
    <property type="entry name" value="WHD_Rv2258c"/>
</dbReference>
<organism evidence="3 4">
    <name type="scientific">Methylomonas lenta</name>
    <dbReference type="NCBI Taxonomy" id="980561"/>
    <lineage>
        <taxon>Bacteria</taxon>
        <taxon>Pseudomonadati</taxon>
        <taxon>Pseudomonadota</taxon>
        <taxon>Gammaproteobacteria</taxon>
        <taxon>Methylococcales</taxon>
        <taxon>Methylococcaceae</taxon>
        <taxon>Methylomonas</taxon>
    </lineage>
</organism>
<dbReference type="RefSeq" id="WP_066987805.1">
    <property type="nucleotide sequence ID" value="NZ_LUUI01000161.1"/>
</dbReference>
<name>A0A177MXL1_9GAMM</name>
<dbReference type="PANTHER" id="PTHR45128:SF2">
    <property type="entry name" value="METHYLTRANSFERASE DOMAIN-CONTAINING PROTEIN"/>
    <property type="match status" value="1"/>
</dbReference>
<reference evidence="3 4" key="1">
    <citation type="submission" date="2016-03" db="EMBL/GenBank/DDBJ databases">
        <authorList>
            <person name="Ploux O."/>
        </authorList>
    </citation>
    <scope>NUCLEOTIDE SEQUENCE [LARGE SCALE GENOMIC DNA]</scope>
    <source>
        <strain evidence="3 4">R-45370</strain>
    </source>
</reference>
<dbReference type="GO" id="GO:0008168">
    <property type="term" value="F:methyltransferase activity"/>
    <property type="evidence" value="ECO:0007669"/>
    <property type="project" value="UniProtKB-KW"/>
</dbReference>
<feature type="domain" description="Methyltransferase" evidence="1">
    <location>
        <begin position="177"/>
        <end position="300"/>
    </location>
</feature>
<dbReference type="SUPFAM" id="SSF53335">
    <property type="entry name" value="S-adenosyl-L-methionine-dependent methyltransferases"/>
    <property type="match status" value="1"/>
</dbReference>
<accession>A0A177MXL1</accession>
<evidence type="ECO:0000259" key="2">
    <source>
        <dbReference type="Pfam" id="PF21320"/>
    </source>
</evidence>
<feature type="domain" description="S-adenosylmethionine-dependent methyltransferase Rv2258c-like winged HTH" evidence="2">
    <location>
        <begin position="28"/>
        <end position="98"/>
    </location>
</feature>
<proteinExistence type="predicted"/>
<dbReference type="AlphaFoldDB" id="A0A177MXL1"/>
<keyword evidence="3" id="KW-0808">Transferase</keyword>
<dbReference type="Gene3D" id="3.40.50.150">
    <property type="entry name" value="Vaccinia Virus protein VP39"/>
    <property type="match status" value="1"/>
</dbReference>
<keyword evidence="4" id="KW-1185">Reference proteome</keyword>
<dbReference type="EMBL" id="LUUI01000161">
    <property type="protein sequence ID" value="OAI10013.1"/>
    <property type="molecule type" value="Genomic_DNA"/>
</dbReference>